<dbReference type="Gene3D" id="3.90.70.10">
    <property type="entry name" value="Cysteine proteinases"/>
    <property type="match status" value="1"/>
</dbReference>
<gene>
    <name evidence="2" type="ORF">A2114_01975</name>
</gene>
<feature type="domain" description="Peptidase C39" evidence="1">
    <location>
        <begin position="10"/>
        <end position="146"/>
    </location>
</feature>
<dbReference type="GO" id="GO:0006508">
    <property type="term" value="P:proteolysis"/>
    <property type="evidence" value="ECO:0007669"/>
    <property type="project" value="InterPro"/>
</dbReference>
<accession>A0A1G2QB92</accession>
<dbReference type="EMBL" id="MHTG01000009">
    <property type="protein sequence ID" value="OHA57683.1"/>
    <property type="molecule type" value="Genomic_DNA"/>
</dbReference>
<dbReference type="PROSITE" id="PS50990">
    <property type="entry name" value="PEPTIDASE_C39"/>
    <property type="match status" value="1"/>
</dbReference>
<dbReference type="Pfam" id="PF13529">
    <property type="entry name" value="Peptidase_C39_2"/>
    <property type="match status" value="1"/>
</dbReference>
<dbReference type="GO" id="GO:0005524">
    <property type="term" value="F:ATP binding"/>
    <property type="evidence" value="ECO:0007669"/>
    <property type="project" value="InterPro"/>
</dbReference>
<dbReference type="STRING" id="1802435.A2114_01975"/>
<dbReference type="InterPro" id="IPR005074">
    <property type="entry name" value="Peptidase_C39"/>
</dbReference>
<evidence type="ECO:0000313" key="2">
    <source>
        <dbReference type="EMBL" id="OHA57683.1"/>
    </source>
</evidence>
<dbReference type="AlphaFoldDB" id="A0A1G2QB92"/>
<evidence type="ECO:0000259" key="1">
    <source>
        <dbReference type="PROSITE" id="PS50990"/>
    </source>
</evidence>
<dbReference type="GO" id="GO:0008233">
    <property type="term" value="F:peptidase activity"/>
    <property type="evidence" value="ECO:0007669"/>
    <property type="project" value="InterPro"/>
</dbReference>
<protein>
    <recommendedName>
        <fullName evidence="1">Peptidase C39 domain-containing protein</fullName>
    </recommendedName>
</protein>
<dbReference type="InterPro" id="IPR039564">
    <property type="entry name" value="Peptidase_C39-like"/>
</dbReference>
<dbReference type="GO" id="GO:0016020">
    <property type="term" value="C:membrane"/>
    <property type="evidence" value="ECO:0007669"/>
    <property type="project" value="InterPro"/>
</dbReference>
<comment type="caution">
    <text evidence="2">The sequence shown here is derived from an EMBL/GenBank/DDBJ whole genome shotgun (WGS) entry which is preliminary data.</text>
</comment>
<dbReference type="Proteomes" id="UP000176494">
    <property type="component" value="Unassembled WGS sequence"/>
</dbReference>
<sequence length="176" mass="20615">MKLDVPYRSQINGYMCGPATLQMVLAFFGREESQRKLRKLMMASPAELKTRGTANHKMVKAMQKAGFYVYVNDDSIFAELKYFLSLRYPVIVNYIEPSENEGHFAVVVGWNQDKKEVVMNDPWNGRNFTLSEIQFTRRWKSKYDGHHRWLMVADKKPFPLGRQFYPYGRSNKKLSA</sequence>
<evidence type="ECO:0000313" key="3">
    <source>
        <dbReference type="Proteomes" id="UP000176494"/>
    </source>
</evidence>
<name>A0A1G2QB92_9BACT</name>
<dbReference type="InterPro" id="IPR038765">
    <property type="entry name" value="Papain-like_cys_pep_sf"/>
</dbReference>
<reference evidence="2 3" key="1">
    <citation type="journal article" date="2016" name="Nat. Commun.">
        <title>Thousands of microbial genomes shed light on interconnected biogeochemical processes in an aquifer system.</title>
        <authorList>
            <person name="Anantharaman K."/>
            <person name="Brown C.T."/>
            <person name="Hug L.A."/>
            <person name="Sharon I."/>
            <person name="Castelle C.J."/>
            <person name="Probst A.J."/>
            <person name="Thomas B.C."/>
            <person name="Singh A."/>
            <person name="Wilkins M.J."/>
            <person name="Karaoz U."/>
            <person name="Brodie E.L."/>
            <person name="Williams K.H."/>
            <person name="Hubbard S.S."/>
            <person name="Banfield J.F."/>
        </authorList>
    </citation>
    <scope>NUCLEOTIDE SEQUENCE [LARGE SCALE GENOMIC DNA]</scope>
</reference>
<proteinExistence type="predicted"/>
<dbReference type="SUPFAM" id="SSF54001">
    <property type="entry name" value="Cysteine proteinases"/>
    <property type="match status" value="1"/>
</dbReference>
<organism evidence="2 3">
    <name type="scientific">Candidatus Vogelbacteria bacterium GWA1_51_14</name>
    <dbReference type="NCBI Taxonomy" id="1802435"/>
    <lineage>
        <taxon>Bacteria</taxon>
        <taxon>Candidatus Vogeliibacteriota</taxon>
    </lineage>
</organism>